<accession>A0A2S5DQG6</accession>
<feature type="transmembrane region" description="Helical" evidence="1">
    <location>
        <begin position="86"/>
        <end position="107"/>
    </location>
</feature>
<evidence type="ECO:0000256" key="1">
    <source>
        <dbReference type="SAM" id="Phobius"/>
    </source>
</evidence>
<dbReference type="Pfam" id="PF04773">
    <property type="entry name" value="FecR"/>
    <property type="match status" value="1"/>
</dbReference>
<sequence>MTWTESQKDEADELLVTIHFGRGEERTLARAALQRWAGDDPKRLAYIAEHMSVDREVDTFVHELRGRYRRHLSPSREAVARRAPRWPAIASAIGFSACAFAVAAWAVNPVLSEQRFSSAVGEQVDAALDDGSHVRLNTATSIRFVNRLRSREVTMLEGEALYAVKHDSLRPFHVIAGATDIRDVGTRFSVRVRPADVDVAVLEGRVELSLRAGGPVVDLDANEAARATGTQIVEVSDSQEFDAMVSWKDRRLQFDGTPLSGVVRELQRYRVARIVLADNVAARFRVTGGFSISDPDVLLRSLPMVAPVTVKFQPDGTAVIASRR</sequence>
<dbReference type="PIRSF" id="PIRSF018266">
    <property type="entry name" value="FecR"/>
    <property type="match status" value="1"/>
</dbReference>
<dbReference type="Gene3D" id="2.60.120.1440">
    <property type="match status" value="1"/>
</dbReference>
<evidence type="ECO:0000313" key="3">
    <source>
        <dbReference type="EMBL" id="POZ81292.1"/>
    </source>
</evidence>
<keyword evidence="1" id="KW-0472">Membrane</keyword>
<dbReference type="InterPro" id="IPR006860">
    <property type="entry name" value="FecR"/>
</dbReference>
<dbReference type="AlphaFoldDB" id="A0A2S5DQG6"/>
<name>A0A2S5DQG6_9BURK</name>
<dbReference type="PANTHER" id="PTHR30273:SF2">
    <property type="entry name" value="PROTEIN FECR"/>
    <property type="match status" value="1"/>
</dbReference>
<dbReference type="Gene3D" id="3.55.50.30">
    <property type="match status" value="1"/>
</dbReference>
<dbReference type="EMBL" id="PQVP01000003">
    <property type="protein sequence ID" value="POZ81292.1"/>
    <property type="molecule type" value="Genomic_DNA"/>
</dbReference>
<evidence type="ECO:0000313" key="4">
    <source>
        <dbReference type="Proteomes" id="UP000238655"/>
    </source>
</evidence>
<reference evidence="3 4" key="1">
    <citation type="submission" date="2018-01" db="EMBL/GenBank/DDBJ databases">
        <title>Successful Treatment of Persistent Burkholderia cepacia Bacteremia with Ceftazidime-Avibactam.</title>
        <authorList>
            <person name="Tamma P."/>
            <person name="Fan Y."/>
            <person name="Bergman Y."/>
            <person name="Sick-Samuels A."/>
            <person name="Hsu A."/>
            <person name="Timp W."/>
            <person name="Simner P."/>
        </authorList>
    </citation>
    <scope>NUCLEOTIDE SEQUENCE [LARGE SCALE GENOMIC DNA]</scope>
    <source>
        <strain evidence="3 4">170816</strain>
    </source>
</reference>
<dbReference type="InterPro" id="IPR012373">
    <property type="entry name" value="Ferrdict_sens_TM"/>
</dbReference>
<protein>
    <submittedName>
        <fullName evidence="3">DUF4974 domain-containing protein</fullName>
    </submittedName>
</protein>
<evidence type="ECO:0000259" key="2">
    <source>
        <dbReference type="Pfam" id="PF04773"/>
    </source>
</evidence>
<comment type="caution">
    <text evidence="3">The sequence shown here is derived from an EMBL/GenBank/DDBJ whole genome shotgun (WGS) entry which is preliminary data.</text>
</comment>
<keyword evidence="1" id="KW-0812">Transmembrane</keyword>
<proteinExistence type="predicted"/>
<dbReference type="Proteomes" id="UP000238655">
    <property type="component" value="Chromosome 3"/>
</dbReference>
<organism evidence="3 4">
    <name type="scientific">Burkholderia contaminans</name>
    <dbReference type="NCBI Taxonomy" id="488447"/>
    <lineage>
        <taxon>Bacteria</taxon>
        <taxon>Pseudomonadati</taxon>
        <taxon>Pseudomonadota</taxon>
        <taxon>Betaproteobacteria</taxon>
        <taxon>Burkholderiales</taxon>
        <taxon>Burkholderiaceae</taxon>
        <taxon>Burkholderia</taxon>
        <taxon>Burkholderia cepacia complex</taxon>
    </lineage>
</organism>
<keyword evidence="1" id="KW-1133">Transmembrane helix</keyword>
<dbReference type="RefSeq" id="WP_089463642.1">
    <property type="nucleotide sequence ID" value="NZ_CM009577.1"/>
</dbReference>
<feature type="domain" description="FecR protein" evidence="2">
    <location>
        <begin position="116"/>
        <end position="207"/>
    </location>
</feature>
<dbReference type="PANTHER" id="PTHR30273">
    <property type="entry name" value="PERIPLASMIC SIGNAL SENSOR AND SIGMA FACTOR ACTIVATOR FECR-RELATED"/>
    <property type="match status" value="1"/>
</dbReference>
<gene>
    <name evidence="3" type="ORF">C3743_37460</name>
</gene>
<dbReference type="GO" id="GO:0016989">
    <property type="term" value="F:sigma factor antagonist activity"/>
    <property type="evidence" value="ECO:0007669"/>
    <property type="project" value="TreeGrafter"/>
</dbReference>